<comment type="caution">
    <text evidence="2">The sequence shown here is derived from an EMBL/GenBank/DDBJ whole genome shotgun (WGS) entry which is preliminary data.</text>
</comment>
<reference evidence="2 3" key="1">
    <citation type="journal article" date="2018" name="PLoS Genet.">
        <title>Population sequencing reveals clonal diversity and ancestral inbreeding in the grapevine cultivar Chardonnay.</title>
        <authorList>
            <person name="Roach M.J."/>
            <person name="Johnson D.L."/>
            <person name="Bohlmann J."/>
            <person name="van Vuuren H.J."/>
            <person name="Jones S.J."/>
            <person name="Pretorius I.S."/>
            <person name="Schmidt S.A."/>
            <person name="Borneman A.R."/>
        </authorList>
    </citation>
    <scope>NUCLEOTIDE SEQUENCE [LARGE SCALE GENOMIC DNA]</scope>
    <source>
        <strain evidence="3">cv. Chardonnay</strain>
        <tissue evidence="2">Leaf</tissue>
    </source>
</reference>
<dbReference type="EMBL" id="QGNW01001068">
    <property type="protein sequence ID" value="RVW56993.1"/>
    <property type="molecule type" value="Genomic_DNA"/>
</dbReference>
<sequence>MQDQLRSDPPPTKKPCMEVLHSVPFLVILPAPKPSDAAVGPSRVPDVGPYTGKDARPELGGSSTGSAQFSNDSVECVALVPPRPQAPRAPSRDEMVELLKQVPYFTESETPVSNMEEFFPATEQVSVYLDGDPRISFMTRLLVSTPESVFSRIWPMRDYTVVEMAEVVVAGIHILMRHRTLLFKRLEVPEAMRAYIAQHINDNENLRFKLKLVESELAAARKAVGEGVESLRGQNGRRDDQR</sequence>
<dbReference type="AlphaFoldDB" id="A0A438FAK5"/>
<accession>A0A438FAK5</accession>
<dbReference type="Proteomes" id="UP000288805">
    <property type="component" value="Unassembled WGS sequence"/>
</dbReference>
<evidence type="ECO:0000313" key="3">
    <source>
        <dbReference type="Proteomes" id="UP000288805"/>
    </source>
</evidence>
<evidence type="ECO:0000313" key="2">
    <source>
        <dbReference type="EMBL" id="RVW56993.1"/>
    </source>
</evidence>
<name>A0A438FAK5_VITVI</name>
<protein>
    <submittedName>
        <fullName evidence="2">Uncharacterized protein</fullName>
    </submittedName>
</protein>
<organism evidence="2 3">
    <name type="scientific">Vitis vinifera</name>
    <name type="common">Grape</name>
    <dbReference type="NCBI Taxonomy" id="29760"/>
    <lineage>
        <taxon>Eukaryota</taxon>
        <taxon>Viridiplantae</taxon>
        <taxon>Streptophyta</taxon>
        <taxon>Embryophyta</taxon>
        <taxon>Tracheophyta</taxon>
        <taxon>Spermatophyta</taxon>
        <taxon>Magnoliopsida</taxon>
        <taxon>eudicotyledons</taxon>
        <taxon>Gunneridae</taxon>
        <taxon>Pentapetalae</taxon>
        <taxon>rosids</taxon>
        <taxon>Vitales</taxon>
        <taxon>Vitaceae</taxon>
        <taxon>Viteae</taxon>
        <taxon>Vitis</taxon>
    </lineage>
</organism>
<gene>
    <name evidence="2" type="ORF">CK203_070570</name>
</gene>
<evidence type="ECO:0000256" key="1">
    <source>
        <dbReference type="SAM" id="MobiDB-lite"/>
    </source>
</evidence>
<feature type="region of interest" description="Disordered" evidence="1">
    <location>
        <begin position="33"/>
        <end position="68"/>
    </location>
</feature>
<proteinExistence type="predicted"/>